<name>A0A2J6T9V8_9HELO</name>
<organism evidence="5 6">
    <name type="scientific">Hyaloscypha bicolor E</name>
    <dbReference type="NCBI Taxonomy" id="1095630"/>
    <lineage>
        <taxon>Eukaryota</taxon>
        <taxon>Fungi</taxon>
        <taxon>Dikarya</taxon>
        <taxon>Ascomycota</taxon>
        <taxon>Pezizomycotina</taxon>
        <taxon>Leotiomycetes</taxon>
        <taxon>Helotiales</taxon>
        <taxon>Hyaloscyphaceae</taxon>
        <taxon>Hyaloscypha</taxon>
        <taxon>Hyaloscypha bicolor</taxon>
    </lineage>
</organism>
<evidence type="ECO:0000256" key="1">
    <source>
        <dbReference type="ARBA" id="ARBA00022737"/>
    </source>
</evidence>
<dbReference type="EMBL" id="KZ613803">
    <property type="protein sequence ID" value="PMD59814.1"/>
    <property type="molecule type" value="Genomic_DNA"/>
</dbReference>
<evidence type="ECO:0000313" key="5">
    <source>
        <dbReference type="EMBL" id="PMD59814.1"/>
    </source>
</evidence>
<protein>
    <submittedName>
        <fullName evidence="5">Ankyrin</fullName>
    </submittedName>
</protein>
<dbReference type="PANTHER" id="PTHR24189:SF50">
    <property type="entry name" value="ANKYRIN REPEAT AND SOCS BOX PROTEIN 2"/>
    <property type="match status" value="1"/>
</dbReference>
<sequence length="976" mass="110717">MAEVLAVVASGAGLASLAIQLADGIDRLRKRCENLEKLRDNIGTLIEDLEIIVEQLHNLEGDQSEILEFMAVPTALGRCQAGCENVIRRLETLIAGIPSTSSGGSKTRILRTLFKSKKLKIEFDELRSAVHGLQLNFIGIQCFHQRAFMQKRMLSVSTQRDETLGKNITSSTEASTTNLEVDKNDSQLMLETVSNEPFWRSRRQRLQCAVLQCHCSCHFTKQISSRFWYIHYSPLAHILKNCDTVTCTARRHRLQFRVALSQLGIPWAVILGVNLTLEVGKFTLYPDLQLQRVVKYTSPGFEILWKLSEEQLGWDDAEAQFRELYRTDPTFCSQVDPSGRGYLEKAMEALGWVMEGGSNFDNLLRVLQLFVKEFNMSLGLESSEFLYASASHNSEGWHLHVLENVLEIGYDFDNSPAPQFESWPRPCADNLGGEFSMPLIPQDPFFIEYLSAIVRTNQDFGGTTPLHQAILHGSMKSVRKLIQQSHPLEDNVNFLGQTPLHIAIRSPSRLKALLDAGHDINVRDKNGITPLMYAAATNRPIAVSILIRRGADLFMHDDLENFDFITYAAVRNHWFLIWHALGVIESRDPTLLLSAFSRIISGPRPPLFLEEGRIWTKLFILSVLSMLCNINFQFEDGRTMMHVVDLPQYAHMMIEHGFTALNEQDKEGEHSLFAVTKFLDVELAQRLIEKGANINLKNHKGHGVLSQFLQKLTAPREKECKEVLEYLDMLLRNGADVVSTDNCSCACSSGGCLPISRLSFKLQVLFHRINNPCWVFEWLCLLEDSGKLVEAKTNALSVLRRAKFDQTNLVHTCCRFGASRDHTLSGDKFWDISSVIKLDRLDDEMKLWESKGYDEIISELIVQLGKQFTEASGSISREIQAEQPFQNETVKGADTPPYEIDYTNDEFHSRFDLFFRSFETPGSLRELGLLEIERDYSNECFVEYVSRLESARNGDLSGRMVFLTRLSSALNLPFGR</sequence>
<keyword evidence="2 3" id="KW-0040">ANK repeat</keyword>
<evidence type="ECO:0000256" key="2">
    <source>
        <dbReference type="ARBA" id="ARBA00023043"/>
    </source>
</evidence>
<dbReference type="InterPro" id="IPR002110">
    <property type="entry name" value="Ankyrin_rpt"/>
</dbReference>
<dbReference type="SUPFAM" id="SSF48403">
    <property type="entry name" value="Ankyrin repeat"/>
    <property type="match status" value="1"/>
</dbReference>
<dbReference type="GeneID" id="36586184"/>
<proteinExistence type="predicted"/>
<dbReference type="RefSeq" id="XP_024736718.1">
    <property type="nucleotide sequence ID" value="XM_024878107.1"/>
</dbReference>
<dbReference type="PANTHER" id="PTHR24189">
    <property type="entry name" value="MYOTROPHIN"/>
    <property type="match status" value="1"/>
</dbReference>
<feature type="repeat" description="ANK" evidence="3">
    <location>
        <begin position="667"/>
        <end position="699"/>
    </location>
</feature>
<feature type="repeat" description="ANK" evidence="3">
    <location>
        <begin position="495"/>
        <end position="525"/>
    </location>
</feature>
<dbReference type="PROSITE" id="PS50297">
    <property type="entry name" value="ANK_REP_REGION"/>
    <property type="match status" value="2"/>
</dbReference>
<feature type="coiled-coil region" evidence="4">
    <location>
        <begin position="18"/>
        <end position="55"/>
    </location>
</feature>
<dbReference type="Gene3D" id="1.25.40.20">
    <property type="entry name" value="Ankyrin repeat-containing domain"/>
    <property type="match status" value="2"/>
</dbReference>
<evidence type="ECO:0000256" key="3">
    <source>
        <dbReference type="PROSITE-ProRule" id="PRU00023"/>
    </source>
</evidence>
<accession>A0A2J6T9V8</accession>
<reference evidence="5 6" key="1">
    <citation type="submission" date="2016-04" db="EMBL/GenBank/DDBJ databases">
        <title>A degradative enzymes factory behind the ericoid mycorrhizal symbiosis.</title>
        <authorList>
            <consortium name="DOE Joint Genome Institute"/>
            <person name="Martino E."/>
            <person name="Morin E."/>
            <person name="Grelet G."/>
            <person name="Kuo A."/>
            <person name="Kohler A."/>
            <person name="Daghino S."/>
            <person name="Barry K."/>
            <person name="Choi C."/>
            <person name="Cichocki N."/>
            <person name="Clum A."/>
            <person name="Copeland A."/>
            <person name="Hainaut M."/>
            <person name="Haridas S."/>
            <person name="Labutti K."/>
            <person name="Lindquist E."/>
            <person name="Lipzen A."/>
            <person name="Khouja H.-R."/>
            <person name="Murat C."/>
            <person name="Ohm R."/>
            <person name="Olson A."/>
            <person name="Spatafora J."/>
            <person name="Veneault-Fourrey C."/>
            <person name="Henrissat B."/>
            <person name="Grigoriev I."/>
            <person name="Martin F."/>
            <person name="Perotto S."/>
        </authorList>
    </citation>
    <scope>NUCLEOTIDE SEQUENCE [LARGE SCALE GENOMIC DNA]</scope>
    <source>
        <strain evidence="5 6">E</strain>
    </source>
</reference>
<feature type="repeat" description="ANK" evidence="3">
    <location>
        <begin position="461"/>
        <end position="483"/>
    </location>
</feature>
<dbReference type="InterPro" id="IPR036770">
    <property type="entry name" value="Ankyrin_rpt-contain_sf"/>
</dbReference>
<keyword evidence="4" id="KW-0175">Coiled coil</keyword>
<dbReference type="STRING" id="1095630.A0A2J6T9V8"/>
<dbReference type="AlphaFoldDB" id="A0A2J6T9V8"/>
<keyword evidence="1" id="KW-0677">Repeat</keyword>
<dbReference type="InParanoid" id="A0A2J6T9V8"/>
<evidence type="ECO:0000256" key="4">
    <source>
        <dbReference type="SAM" id="Coils"/>
    </source>
</evidence>
<keyword evidence="6" id="KW-1185">Reference proteome</keyword>
<dbReference type="OrthoDB" id="3200163at2759"/>
<dbReference type="InterPro" id="IPR050745">
    <property type="entry name" value="Multifunctional_regulatory"/>
</dbReference>
<dbReference type="SMART" id="SM00248">
    <property type="entry name" value="ANK"/>
    <property type="match status" value="4"/>
</dbReference>
<feature type="repeat" description="ANK" evidence="3">
    <location>
        <begin position="526"/>
        <end position="558"/>
    </location>
</feature>
<dbReference type="Pfam" id="PF12796">
    <property type="entry name" value="Ank_2"/>
    <property type="match status" value="1"/>
</dbReference>
<evidence type="ECO:0000313" key="6">
    <source>
        <dbReference type="Proteomes" id="UP000235371"/>
    </source>
</evidence>
<dbReference type="Proteomes" id="UP000235371">
    <property type="component" value="Unassembled WGS sequence"/>
</dbReference>
<gene>
    <name evidence="5" type="ORF">K444DRAFT_589448</name>
</gene>
<dbReference type="PROSITE" id="PS50088">
    <property type="entry name" value="ANK_REPEAT"/>
    <property type="match status" value="4"/>
</dbReference>
<dbReference type="Pfam" id="PF00023">
    <property type="entry name" value="Ank"/>
    <property type="match status" value="1"/>
</dbReference>